<reference evidence="1" key="2">
    <citation type="journal article" date="2015" name="Fish Shellfish Immunol.">
        <title>Early steps in the European eel (Anguilla anguilla)-Vibrio vulnificus interaction in the gills: Role of the RtxA13 toxin.</title>
        <authorList>
            <person name="Callol A."/>
            <person name="Pajuelo D."/>
            <person name="Ebbesson L."/>
            <person name="Teles M."/>
            <person name="MacKenzie S."/>
            <person name="Amaro C."/>
        </authorList>
    </citation>
    <scope>NUCLEOTIDE SEQUENCE</scope>
</reference>
<organism evidence="1">
    <name type="scientific">Anguilla anguilla</name>
    <name type="common">European freshwater eel</name>
    <name type="synonym">Muraena anguilla</name>
    <dbReference type="NCBI Taxonomy" id="7936"/>
    <lineage>
        <taxon>Eukaryota</taxon>
        <taxon>Metazoa</taxon>
        <taxon>Chordata</taxon>
        <taxon>Craniata</taxon>
        <taxon>Vertebrata</taxon>
        <taxon>Euteleostomi</taxon>
        <taxon>Actinopterygii</taxon>
        <taxon>Neopterygii</taxon>
        <taxon>Teleostei</taxon>
        <taxon>Anguilliformes</taxon>
        <taxon>Anguillidae</taxon>
        <taxon>Anguilla</taxon>
    </lineage>
</organism>
<evidence type="ECO:0000313" key="1">
    <source>
        <dbReference type="EMBL" id="JAI06442.1"/>
    </source>
</evidence>
<dbReference type="AlphaFoldDB" id="A0A0E9XVK5"/>
<name>A0A0E9XVK5_ANGAN</name>
<sequence>MHHVSVGILLRLTITAMEPTHDRVPLWI</sequence>
<accession>A0A0E9XVK5</accession>
<dbReference type="EMBL" id="GBXM01002136">
    <property type="protein sequence ID" value="JAI06442.1"/>
    <property type="molecule type" value="Transcribed_RNA"/>
</dbReference>
<protein>
    <submittedName>
        <fullName evidence="1">Uncharacterized protein</fullName>
    </submittedName>
</protein>
<proteinExistence type="predicted"/>
<reference evidence="1" key="1">
    <citation type="submission" date="2014-11" db="EMBL/GenBank/DDBJ databases">
        <authorList>
            <person name="Amaro Gonzalez C."/>
        </authorList>
    </citation>
    <scope>NUCLEOTIDE SEQUENCE</scope>
</reference>